<dbReference type="Proteomes" id="UP000032352">
    <property type="component" value="Chromosome"/>
</dbReference>
<proteinExistence type="predicted"/>
<dbReference type="Gene3D" id="2.40.370.10">
    <property type="entry name" value="AttH-like domain"/>
    <property type="match status" value="2"/>
</dbReference>
<gene>
    <name evidence="3" type="ORF">SG34_005190</name>
</gene>
<reference evidence="3 4" key="2">
    <citation type="journal article" date="2022" name="Mar. Drugs">
        <title>Bioassay-Guided Fractionation Leads to the Detection of Cholic Acid Generated by the Rare Thalassomonas sp.</title>
        <authorList>
            <person name="Pheiffer F."/>
            <person name="Schneider Y.K."/>
            <person name="Hansen E.H."/>
            <person name="Andersen J.H."/>
            <person name="Isaksson J."/>
            <person name="Busche T."/>
            <person name="R C."/>
            <person name="Kalinowski J."/>
            <person name="Zyl L.V."/>
            <person name="Trindade M."/>
        </authorList>
    </citation>
    <scope>NUCLEOTIDE SEQUENCE [LARGE SCALE GENOMIC DNA]</scope>
    <source>
        <strain evidence="3 4">XOM25</strain>
    </source>
</reference>
<name>A0AAE9Z3Z3_9GAMM</name>
<dbReference type="PROSITE" id="PS51257">
    <property type="entry name" value="PROKAR_LIPOPROTEIN"/>
    <property type="match status" value="1"/>
</dbReference>
<feature type="signal peptide" evidence="1">
    <location>
        <begin position="1"/>
        <end position="29"/>
    </location>
</feature>
<dbReference type="PANTHER" id="PTHR38591">
    <property type="entry name" value="HYDROLASE"/>
    <property type="match status" value="1"/>
</dbReference>
<protein>
    <submittedName>
        <fullName evidence="3">Carotenoid 1,2-hydratase</fullName>
    </submittedName>
</protein>
<dbReference type="Pfam" id="PF17186">
    <property type="entry name" value="Lipocalin_9"/>
    <property type="match status" value="1"/>
</dbReference>
<accession>A0AAE9Z3Z3</accession>
<dbReference type="PANTHER" id="PTHR38591:SF1">
    <property type="entry name" value="BLL1000 PROTEIN"/>
    <property type="match status" value="1"/>
</dbReference>
<dbReference type="SUPFAM" id="SSF159245">
    <property type="entry name" value="AttH-like"/>
    <property type="match status" value="1"/>
</dbReference>
<dbReference type="InterPro" id="IPR023374">
    <property type="entry name" value="AttH-like_dom_sf"/>
</dbReference>
<dbReference type="Pfam" id="PF07143">
    <property type="entry name" value="CrtC"/>
    <property type="match status" value="1"/>
</dbReference>
<sequence>MKPKPILKPISKPILTPLLWCLVFTLLSACDKANKPASSPLQYLNRHSEQYQQVSRQYKVQLPEDHWPHPLFQHEWWYLNALLTTHQGQQLSAQWTLFRTAHKKRHWYFAHAALADTQSHSSAFRQGRREFENVAINHYPFSAVIDDWSWQSSSELLPATVTFGEPGKAGWQAILTLTSANPFFLQGEQGYNPRHHEEDIASYYYSHPFIQVTGKIWWQGRWQQVSGDAWFDREWGSKMLTTDQLGWDWFSLRLEHDTRLMVYRLRSNKEDFISGSLMSRNGEIKPLEAADIRLSSEHNPGQRYPDAFTLTIPDQGIDVRIETLNRQQVLSFGIEYFEGMVSFHGSHRGKGFLEMTGYPK</sequence>
<feature type="chain" id="PRO_5042265516" evidence="1">
    <location>
        <begin position="30"/>
        <end position="360"/>
    </location>
</feature>
<evidence type="ECO:0000313" key="4">
    <source>
        <dbReference type="Proteomes" id="UP000032352"/>
    </source>
</evidence>
<evidence type="ECO:0000259" key="2">
    <source>
        <dbReference type="Pfam" id="PF07143"/>
    </source>
</evidence>
<reference evidence="3 4" key="1">
    <citation type="journal article" date="2015" name="Genome Announc.">
        <title>Draft Genome Sequences of Marine Isolates of Thalassomonas viridans and Thalassomonas actiniarum.</title>
        <authorList>
            <person name="Olonade I."/>
            <person name="van Zyl L.J."/>
            <person name="Trindade M."/>
        </authorList>
    </citation>
    <scope>NUCLEOTIDE SEQUENCE [LARGE SCALE GENOMIC DNA]</scope>
    <source>
        <strain evidence="3 4">XOM25</strain>
    </source>
</reference>
<dbReference type="AlphaFoldDB" id="A0AAE9Z3Z3"/>
<keyword evidence="4" id="KW-1185">Reference proteome</keyword>
<dbReference type="KEGG" id="tvd:SG34_005190"/>
<dbReference type="EMBL" id="CP059733">
    <property type="protein sequence ID" value="WDE06321.1"/>
    <property type="molecule type" value="Genomic_DNA"/>
</dbReference>
<organism evidence="3 4">
    <name type="scientific">Thalassomonas viridans</name>
    <dbReference type="NCBI Taxonomy" id="137584"/>
    <lineage>
        <taxon>Bacteria</taxon>
        <taxon>Pseudomonadati</taxon>
        <taxon>Pseudomonadota</taxon>
        <taxon>Gammaproteobacteria</taxon>
        <taxon>Alteromonadales</taxon>
        <taxon>Colwelliaceae</taxon>
        <taxon>Thalassomonas</taxon>
    </lineage>
</organism>
<evidence type="ECO:0000313" key="3">
    <source>
        <dbReference type="EMBL" id="WDE06321.1"/>
    </source>
</evidence>
<feature type="domain" description="AttH" evidence="2">
    <location>
        <begin position="74"/>
        <end position="237"/>
    </location>
</feature>
<dbReference type="RefSeq" id="WP_044838947.1">
    <property type="nucleotide sequence ID" value="NZ_CP059733.1"/>
</dbReference>
<evidence type="ECO:0000256" key="1">
    <source>
        <dbReference type="SAM" id="SignalP"/>
    </source>
</evidence>
<dbReference type="InterPro" id="IPR010791">
    <property type="entry name" value="AttH_dom"/>
</dbReference>
<keyword evidence="1" id="KW-0732">Signal</keyword>